<dbReference type="Gene3D" id="1.10.20.10">
    <property type="entry name" value="Histone, subunit A"/>
    <property type="match status" value="1"/>
</dbReference>
<gene>
    <name evidence="10" type="ORF">RRG08_016347</name>
</gene>
<dbReference type="Pfam" id="PF16211">
    <property type="entry name" value="Histone_H2A_C"/>
    <property type="match status" value="1"/>
</dbReference>
<dbReference type="GO" id="GO:0030527">
    <property type="term" value="F:structural constituent of chromatin"/>
    <property type="evidence" value="ECO:0007669"/>
    <property type="project" value="InterPro"/>
</dbReference>
<evidence type="ECO:0000259" key="9">
    <source>
        <dbReference type="PROSITE" id="PS51154"/>
    </source>
</evidence>
<evidence type="ECO:0000256" key="2">
    <source>
        <dbReference type="ARBA" id="ARBA00004286"/>
    </source>
</evidence>
<dbReference type="Pfam" id="PF01661">
    <property type="entry name" value="Macro"/>
    <property type="match status" value="1"/>
</dbReference>
<dbReference type="InterPro" id="IPR007125">
    <property type="entry name" value="H2A/H2B/H3"/>
</dbReference>
<dbReference type="CDD" id="cd02904">
    <property type="entry name" value="Macro_H2A-like"/>
    <property type="match status" value="1"/>
</dbReference>
<dbReference type="InterPro" id="IPR043472">
    <property type="entry name" value="Macro_dom-like"/>
</dbReference>
<comment type="function">
    <text evidence="1">Core component of nucleosome. Nucleosomes wrap and compact DNA into chromatin, limiting DNA accessibility to the cellular machineries which require DNA as a template. Histones thereby play a central role in transcription regulation, DNA repair, DNA replication and chromosomal stability. DNA accessibility is regulated via a complex set of post-translational modifications of histones, also called histone code, and nucleosome remodeling.</text>
</comment>
<dbReference type="InterPro" id="IPR009072">
    <property type="entry name" value="Histone-fold"/>
</dbReference>
<dbReference type="Gene3D" id="3.40.220.10">
    <property type="entry name" value="Leucine Aminopeptidase, subunit E, domain 1"/>
    <property type="match status" value="2"/>
</dbReference>
<dbReference type="CDD" id="cd00074">
    <property type="entry name" value="HFD_H2A"/>
    <property type="match status" value="1"/>
</dbReference>
<evidence type="ECO:0000256" key="4">
    <source>
        <dbReference type="ARBA" id="ARBA00017642"/>
    </source>
</evidence>
<dbReference type="PANTHER" id="PTHR23430">
    <property type="entry name" value="HISTONE H2A"/>
    <property type="match status" value="1"/>
</dbReference>
<dbReference type="InterPro" id="IPR032454">
    <property type="entry name" value="Histone_H2A_C"/>
</dbReference>
<dbReference type="Proteomes" id="UP001283361">
    <property type="component" value="Unassembled WGS sequence"/>
</dbReference>
<comment type="subunit">
    <text evidence="3">The nucleosome is a histone octamer containing two molecules each of H2A, H2B, H3 and H4 assembled in one H3-H4 heterotetramer and two H2A-H2B heterodimers. The octamer wraps approximately 147 bp of DNA.</text>
</comment>
<evidence type="ECO:0000256" key="3">
    <source>
        <dbReference type="ARBA" id="ARBA00011538"/>
    </source>
</evidence>
<feature type="compositionally biased region" description="Low complexity" evidence="8">
    <location>
        <begin position="123"/>
        <end position="135"/>
    </location>
</feature>
<reference evidence="10" key="1">
    <citation type="journal article" date="2023" name="G3 (Bethesda)">
        <title>A reference genome for the long-term kleptoplast-retaining sea slug Elysia crispata morphotype clarki.</title>
        <authorList>
            <person name="Eastman K.E."/>
            <person name="Pendleton A.L."/>
            <person name="Shaikh M.A."/>
            <person name="Suttiyut T."/>
            <person name="Ogas R."/>
            <person name="Tomko P."/>
            <person name="Gavelis G."/>
            <person name="Widhalm J.R."/>
            <person name="Wisecaver J.H."/>
        </authorList>
    </citation>
    <scope>NUCLEOTIDE SEQUENCE</scope>
    <source>
        <strain evidence="10">ECLA1</strain>
    </source>
</reference>
<evidence type="ECO:0000313" key="10">
    <source>
        <dbReference type="EMBL" id="KAK3759610.1"/>
    </source>
</evidence>
<organism evidence="10 11">
    <name type="scientific">Elysia crispata</name>
    <name type="common">lettuce slug</name>
    <dbReference type="NCBI Taxonomy" id="231223"/>
    <lineage>
        <taxon>Eukaryota</taxon>
        <taxon>Metazoa</taxon>
        <taxon>Spiralia</taxon>
        <taxon>Lophotrochozoa</taxon>
        <taxon>Mollusca</taxon>
        <taxon>Gastropoda</taxon>
        <taxon>Heterobranchia</taxon>
        <taxon>Euthyneura</taxon>
        <taxon>Panpulmonata</taxon>
        <taxon>Sacoglossa</taxon>
        <taxon>Placobranchoidea</taxon>
        <taxon>Plakobranchidae</taxon>
        <taxon>Elysia</taxon>
    </lineage>
</organism>
<dbReference type="GO" id="GO:0000786">
    <property type="term" value="C:nucleosome"/>
    <property type="evidence" value="ECO:0007669"/>
    <property type="project" value="UniProtKB-KW"/>
</dbReference>
<keyword evidence="5" id="KW-0158">Chromosome</keyword>
<dbReference type="SUPFAM" id="SSF47113">
    <property type="entry name" value="Histone-fold"/>
    <property type="match status" value="1"/>
</dbReference>
<feature type="domain" description="Macro" evidence="9">
    <location>
        <begin position="191"/>
        <end position="421"/>
    </location>
</feature>
<evidence type="ECO:0000256" key="7">
    <source>
        <dbReference type="ARBA" id="ARBA00023269"/>
    </source>
</evidence>
<name>A0AAE0YZ48_9GAST</name>
<accession>A0AAE0YZ48</accession>
<comment type="subcellular location">
    <subcellularLocation>
        <location evidence="2">Chromosome</location>
    </subcellularLocation>
</comment>
<dbReference type="InterPro" id="IPR002119">
    <property type="entry name" value="Histone_H2A"/>
</dbReference>
<keyword evidence="7" id="KW-0544">Nucleosome core</keyword>
<evidence type="ECO:0000256" key="8">
    <source>
        <dbReference type="SAM" id="MobiDB-lite"/>
    </source>
</evidence>
<dbReference type="InterPro" id="IPR002589">
    <property type="entry name" value="Macro_dom"/>
</dbReference>
<dbReference type="SUPFAM" id="SSF52949">
    <property type="entry name" value="Macro domain-like"/>
    <property type="match status" value="2"/>
</dbReference>
<sequence length="422" mass="44995">MSARGGKKKQKIMSKSARAGVLFPVARMLRYLRKDTHHLRIGAGSPVYMAAVIEYLVAEILELAGNAAKEFKKGRITPRHILLAIANDEELHQLLKHVTIAQGGVVPKIHAALVGPSRGKKGATAAASSTSSSTSRPSVISPSKLKAATNVTAKKLKGALAANAASLIKAAPFKGKPKKADSIPDGSGGFLTLSEKKLFLGQKLTVMQGDLVKSSADAIVHPTNSSFYFGGEVGQAIQRAGGKEFQQEVDVLKGQGSIGTAEAAICPGHKFAAKFVIHVNSPTWSETNAQQNLDKAVKNVLKLADDKSLKTSICPAHHIPAKFVIHCNGPTWKMDNAQILLDKSIKSCLQLADEKNLKSVAIPSLGSGRAGFPKQTAAQIILASIRDYFKTAKSSSLKQIFFVLYDAESVNVYTTELARLDN</sequence>
<dbReference type="InterPro" id="IPR035796">
    <property type="entry name" value="Macro_H2A"/>
</dbReference>
<evidence type="ECO:0000256" key="1">
    <source>
        <dbReference type="ARBA" id="ARBA00002001"/>
    </source>
</evidence>
<evidence type="ECO:0000256" key="5">
    <source>
        <dbReference type="ARBA" id="ARBA00022454"/>
    </source>
</evidence>
<evidence type="ECO:0000313" key="11">
    <source>
        <dbReference type="Proteomes" id="UP001283361"/>
    </source>
</evidence>
<dbReference type="SMART" id="SM00414">
    <property type="entry name" value="H2A"/>
    <property type="match status" value="1"/>
</dbReference>
<keyword evidence="6" id="KW-0156">Chromatin regulator</keyword>
<keyword evidence="7" id="KW-0238">DNA-binding</keyword>
<dbReference type="GO" id="GO:0003677">
    <property type="term" value="F:DNA binding"/>
    <property type="evidence" value="ECO:0007669"/>
    <property type="project" value="InterPro"/>
</dbReference>
<proteinExistence type="predicted"/>
<dbReference type="FunFam" id="1.10.20.10:FF:000013">
    <property type="entry name" value="Core histone macro-H2A"/>
    <property type="match status" value="1"/>
</dbReference>
<dbReference type="SMART" id="SM00506">
    <property type="entry name" value="A1pp"/>
    <property type="match status" value="1"/>
</dbReference>
<dbReference type="EMBL" id="JAWDGP010005101">
    <property type="protein sequence ID" value="KAK3759610.1"/>
    <property type="molecule type" value="Genomic_DNA"/>
</dbReference>
<dbReference type="GO" id="GO:0046982">
    <property type="term" value="F:protein heterodimerization activity"/>
    <property type="evidence" value="ECO:0007669"/>
    <property type="project" value="InterPro"/>
</dbReference>
<dbReference type="PROSITE" id="PS51154">
    <property type="entry name" value="MACRO"/>
    <property type="match status" value="1"/>
</dbReference>
<dbReference type="GO" id="GO:0006325">
    <property type="term" value="P:chromatin organization"/>
    <property type="evidence" value="ECO:0007669"/>
    <property type="project" value="UniProtKB-KW"/>
</dbReference>
<comment type="caution">
    <text evidence="10">The sequence shown here is derived from an EMBL/GenBank/DDBJ whole genome shotgun (WGS) entry which is preliminary data.</text>
</comment>
<dbReference type="PRINTS" id="PR00620">
    <property type="entry name" value="HISTONEH2A"/>
</dbReference>
<dbReference type="AlphaFoldDB" id="A0AAE0YZ48"/>
<dbReference type="Pfam" id="PF00125">
    <property type="entry name" value="Histone"/>
    <property type="match status" value="1"/>
</dbReference>
<protein>
    <recommendedName>
        <fullName evidence="4">Histone H2A</fullName>
    </recommendedName>
</protein>
<keyword evidence="11" id="KW-1185">Reference proteome</keyword>
<feature type="region of interest" description="Disordered" evidence="8">
    <location>
        <begin position="117"/>
        <end position="141"/>
    </location>
</feature>
<evidence type="ECO:0000256" key="6">
    <source>
        <dbReference type="ARBA" id="ARBA00022853"/>
    </source>
</evidence>